<gene>
    <name evidence="9" type="ORF">SFRICE_002965</name>
</gene>
<evidence type="ECO:0000259" key="8">
    <source>
        <dbReference type="PROSITE" id="PS50970"/>
    </source>
</evidence>
<name>A0A2H1W404_SPOFR</name>
<feature type="coiled-coil region" evidence="7">
    <location>
        <begin position="402"/>
        <end position="436"/>
    </location>
</feature>
<keyword evidence="2 6" id="KW-0808">Transferase</keyword>
<dbReference type="GO" id="GO:0032259">
    <property type="term" value="P:methylation"/>
    <property type="evidence" value="ECO:0007669"/>
    <property type="project" value="UniProtKB-KW"/>
</dbReference>
<feature type="binding site" evidence="6">
    <location>
        <position position="367"/>
    </location>
    <ligand>
        <name>Zn(2+)</name>
        <dbReference type="ChEBI" id="CHEBI:29105"/>
    </ligand>
</feature>
<dbReference type="GO" id="GO:0009086">
    <property type="term" value="P:methionine biosynthetic process"/>
    <property type="evidence" value="ECO:0007669"/>
    <property type="project" value="TreeGrafter"/>
</dbReference>
<dbReference type="PANTHER" id="PTHR46015">
    <property type="entry name" value="ZGC:172121"/>
    <property type="match status" value="1"/>
</dbReference>
<dbReference type="EMBL" id="ODYU01006119">
    <property type="protein sequence ID" value="SOQ47686.1"/>
    <property type="molecule type" value="Genomic_DNA"/>
</dbReference>
<evidence type="ECO:0000256" key="1">
    <source>
        <dbReference type="ARBA" id="ARBA00022603"/>
    </source>
</evidence>
<dbReference type="GO" id="GO:0008898">
    <property type="term" value="F:S-adenosylmethionine-homocysteine S-methyltransferase activity"/>
    <property type="evidence" value="ECO:0007669"/>
    <property type="project" value="TreeGrafter"/>
</dbReference>
<dbReference type="GO" id="GO:0046872">
    <property type="term" value="F:metal ion binding"/>
    <property type="evidence" value="ECO:0007669"/>
    <property type="project" value="UniProtKB-KW"/>
</dbReference>
<evidence type="ECO:0000256" key="7">
    <source>
        <dbReference type="SAM" id="Coils"/>
    </source>
</evidence>
<comment type="cofactor">
    <cofactor evidence="6">
        <name>Zn(2+)</name>
        <dbReference type="ChEBI" id="CHEBI:29105"/>
    </cofactor>
</comment>
<dbReference type="InterPro" id="IPR051486">
    <property type="entry name" value="Hcy_S-methyltransferase"/>
</dbReference>
<evidence type="ECO:0000256" key="6">
    <source>
        <dbReference type="PROSITE-ProRule" id="PRU00333"/>
    </source>
</evidence>
<dbReference type="AlphaFoldDB" id="A0A2H1W404"/>
<feature type="domain" description="Hcy-binding" evidence="8">
    <location>
        <begin position="64"/>
        <end position="381"/>
    </location>
</feature>
<dbReference type="InterPro" id="IPR036589">
    <property type="entry name" value="HCY_dom_sf"/>
</dbReference>
<dbReference type="NCBIfam" id="NF007020">
    <property type="entry name" value="PRK09485.1"/>
    <property type="match status" value="1"/>
</dbReference>
<dbReference type="Pfam" id="PF02574">
    <property type="entry name" value="S-methyl_trans"/>
    <property type="match status" value="1"/>
</dbReference>
<organism evidence="9">
    <name type="scientific">Spodoptera frugiperda</name>
    <name type="common">Fall armyworm</name>
    <dbReference type="NCBI Taxonomy" id="7108"/>
    <lineage>
        <taxon>Eukaryota</taxon>
        <taxon>Metazoa</taxon>
        <taxon>Ecdysozoa</taxon>
        <taxon>Arthropoda</taxon>
        <taxon>Hexapoda</taxon>
        <taxon>Insecta</taxon>
        <taxon>Pterygota</taxon>
        <taxon>Neoptera</taxon>
        <taxon>Endopterygota</taxon>
        <taxon>Lepidoptera</taxon>
        <taxon>Glossata</taxon>
        <taxon>Ditrysia</taxon>
        <taxon>Noctuoidea</taxon>
        <taxon>Noctuidae</taxon>
        <taxon>Amphipyrinae</taxon>
        <taxon>Spodoptera</taxon>
    </lineage>
</organism>
<keyword evidence="1 6" id="KW-0489">Methyltransferase</keyword>
<comment type="pathway">
    <text evidence="5">Amino-acid biosynthesis; L-methionine biosynthesis via de novo pathway.</text>
</comment>
<dbReference type="GO" id="GO:0033528">
    <property type="term" value="P:S-methylmethionine cycle"/>
    <property type="evidence" value="ECO:0007669"/>
    <property type="project" value="TreeGrafter"/>
</dbReference>
<dbReference type="SUPFAM" id="SSF82282">
    <property type="entry name" value="Homocysteine S-methyltransferase"/>
    <property type="match status" value="1"/>
</dbReference>
<reference evidence="9" key="1">
    <citation type="submission" date="2016-07" db="EMBL/GenBank/DDBJ databases">
        <authorList>
            <person name="Bretaudeau A."/>
        </authorList>
    </citation>
    <scope>NUCLEOTIDE SEQUENCE</scope>
    <source>
        <strain evidence="9">Rice</strain>
        <tissue evidence="9">Whole body</tissue>
    </source>
</reference>
<proteinExistence type="predicted"/>
<evidence type="ECO:0000256" key="3">
    <source>
        <dbReference type="ARBA" id="ARBA00022723"/>
    </source>
</evidence>
<sequence length="932" mass="107010">MTNSELLEVQQSEYDQVLKIFEKAFKILINASVTYSGILNRIKQAYDNALEVRNKRISQFITQDMSATGDIAPTVLVLDGGFSTQLSCHVGTSMDGDPLWSARFLQTHPDGVVNTHLDFLRAGSDVIMTNTYQASVGGFVKHLGISAEQGYDLIKHAVVLAKRARDIFLKECQETGDVIRAPLIAGSIGPYGAHLHDGSEYSGDYADVTAVDAMREWHKPRIQALVEAGVDILAFETIPCLKEAEMLVKMLKEYPKMKAWLSFSCKDEHSLAHGENFKMAAQKCWDLNPSQLLAIGVNCCSPKIVANLFKGINDERPHSPIPLITYPNSGEKYNPEIGWIDQGKCEALASFVPEWLDLGVRYVGGCCRTYATDISLINNQLQIWLNNQNHNLQKVFGISARKKQHDMKMKVLIKENEDLREQNLKLIFENNKLKRDLGKLSDDKFSDYLNLMRERDARYTLYFENLGLQMKLKELDGSSYPVDDAYGDPVVLRIALDKCRELLSNTQMELKKMTEEYADTVPRRDYDTCETKYYNLSKAFDKLEEEYKLLRHTNKRLKDAKASIEEELFDTKERCSELERAGTPRPQWELCADFIGGGRERRGRTIIRFRWWQLARGLSSRDTLRVLLKELGPAAESDHLEHFDGLGMDPVIPPYLRYEGKVRNLRLSRREISVIINDIWLGKIDCQDMPMQDYVTKYFEDRYQQASVRAEWAYNVCAGAEQMLDEPQVKLFWGVLHGHLSERIYWGHRAHWLALKHNLYKRSKDQETISVEEFEKIAKSTFPLKSEVDIKNLMDVVRKQLKLKINSNDINLDKLFQENEEGFDRVEFARELFRQRQVAQDKYIREVVAELGGKHAASAVSVDNVKRAFAIVDPAIDHIRMERYIRWAFSDPTSDLNSIPPIPLRTLTSRLAAGDIERIGPRYRGTQRRTYK</sequence>
<keyword evidence="4 6" id="KW-0862">Zinc</keyword>
<dbReference type="PROSITE" id="PS50970">
    <property type="entry name" value="HCY"/>
    <property type="match status" value="1"/>
</dbReference>
<dbReference type="Gene3D" id="3.20.20.330">
    <property type="entry name" value="Homocysteine-binding-like domain"/>
    <property type="match status" value="1"/>
</dbReference>
<protein>
    <submittedName>
        <fullName evidence="9">SFRICE_002965</fullName>
    </submittedName>
</protein>
<evidence type="ECO:0000256" key="2">
    <source>
        <dbReference type="ARBA" id="ARBA00022679"/>
    </source>
</evidence>
<evidence type="ECO:0000256" key="5">
    <source>
        <dbReference type="ARBA" id="ARBA00034478"/>
    </source>
</evidence>
<feature type="coiled-coil region" evidence="7">
    <location>
        <begin position="540"/>
        <end position="581"/>
    </location>
</feature>
<dbReference type="InterPro" id="IPR003726">
    <property type="entry name" value="HCY_dom"/>
</dbReference>
<accession>A0A2H1W404</accession>
<feature type="binding site" evidence="6">
    <location>
        <position position="299"/>
    </location>
    <ligand>
        <name>Zn(2+)</name>
        <dbReference type="ChEBI" id="CHEBI:29105"/>
    </ligand>
</feature>
<feature type="binding site" evidence="6">
    <location>
        <position position="366"/>
    </location>
    <ligand>
        <name>Zn(2+)</name>
        <dbReference type="ChEBI" id="CHEBI:29105"/>
    </ligand>
</feature>
<dbReference type="FunFam" id="3.20.20.330:FF:000002">
    <property type="entry name" value="Homocysteine S-methyltransferase"/>
    <property type="match status" value="1"/>
</dbReference>
<dbReference type="PANTHER" id="PTHR46015:SF1">
    <property type="entry name" value="HOMOCYSTEINE S-METHYLTRANSFERASE-LIKE ISOFORM 1"/>
    <property type="match status" value="1"/>
</dbReference>
<evidence type="ECO:0000313" key="9">
    <source>
        <dbReference type="EMBL" id="SOQ47686.1"/>
    </source>
</evidence>
<evidence type="ECO:0000256" key="4">
    <source>
        <dbReference type="ARBA" id="ARBA00022833"/>
    </source>
</evidence>
<keyword evidence="3 6" id="KW-0479">Metal-binding</keyword>
<keyword evidence="7" id="KW-0175">Coiled coil</keyword>